<gene>
    <name evidence="1" type="ORF">LCPAC401_04970</name>
</gene>
<organism evidence="1">
    <name type="scientific">Pithovirus LCPAC401</name>
    <dbReference type="NCBI Taxonomy" id="2506595"/>
    <lineage>
        <taxon>Viruses</taxon>
        <taxon>Pithoviruses</taxon>
    </lineage>
</organism>
<accession>A0A481ZCS7</accession>
<sequence length="229" mass="27136">MLNIQDIEIDLINRSIFILTKQMAVYQVYNDNAMGFTTDFEQAKEFLEEIDHEAGSSGNIDLLEYNYNTGEFGMTSFTRSEGKPLRNLTYVESHMLPRKLYILCLNRTGDEGIDYRVFKDEKSMLKHFRIYHSNYSKIFWPLGKYEDNFAAYMLFEEVVDDRTNMSFNVAVSTARDVTDYFEEIDIGKITYFNMKNIGEVYFSLIKESKLRNVFKFAKQYNKLIRNYKF</sequence>
<dbReference type="EMBL" id="MK500587">
    <property type="protein sequence ID" value="QBK92859.1"/>
    <property type="molecule type" value="Genomic_DNA"/>
</dbReference>
<proteinExistence type="predicted"/>
<reference evidence="1" key="1">
    <citation type="journal article" date="2019" name="MBio">
        <title>Virus Genomes from Deep Sea Sediments Expand the Ocean Megavirome and Support Independent Origins of Viral Gigantism.</title>
        <authorList>
            <person name="Backstrom D."/>
            <person name="Yutin N."/>
            <person name="Jorgensen S.L."/>
            <person name="Dharamshi J."/>
            <person name="Homa F."/>
            <person name="Zaremba-Niedwiedzka K."/>
            <person name="Spang A."/>
            <person name="Wolf Y.I."/>
            <person name="Koonin E.V."/>
            <person name="Ettema T.J."/>
        </authorList>
    </citation>
    <scope>NUCLEOTIDE SEQUENCE</scope>
</reference>
<protein>
    <submittedName>
        <fullName evidence="1">Uncharacterized protein</fullName>
    </submittedName>
</protein>
<name>A0A481ZCS7_9VIRU</name>
<evidence type="ECO:0000313" key="1">
    <source>
        <dbReference type="EMBL" id="QBK92859.1"/>
    </source>
</evidence>